<sequence length="183" mass="21379">MKTLKITLFTLLFSATAIVAQDSNRDMADKDMSDRWLVSDFEKTVVVTDDNDTYLVKQLEVTEEFTPVMLDPKDRYKLNQDIIYMPTEVSKKIRLDHDKDVSYDKEVKFNYVKSDKVNLDFTLTKTGIKVKADNKVKINNIIDKTGYKRSIVKNRIQKEGTYILELSNREEIEITVTDYNIMK</sequence>
<evidence type="ECO:0000256" key="1">
    <source>
        <dbReference type="SAM" id="SignalP"/>
    </source>
</evidence>
<name>A0A7G9LDJ9_9FLAO</name>
<dbReference type="AlphaFoldDB" id="A0A7G9LDJ9"/>
<keyword evidence="1" id="KW-0732">Signal</keyword>
<protein>
    <submittedName>
        <fullName evidence="2">Uncharacterized protein</fullName>
    </submittedName>
</protein>
<dbReference type="KEGG" id="ppec:H9W90_06155"/>
<feature type="signal peptide" evidence="1">
    <location>
        <begin position="1"/>
        <end position="20"/>
    </location>
</feature>
<organism evidence="2 3">
    <name type="scientific">Polaribacter pectinis</name>
    <dbReference type="NCBI Taxonomy" id="2738844"/>
    <lineage>
        <taxon>Bacteria</taxon>
        <taxon>Pseudomonadati</taxon>
        <taxon>Bacteroidota</taxon>
        <taxon>Flavobacteriia</taxon>
        <taxon>Flavobacteriales</taxon>
        <taxon>Flavobacteriaceae</taxon>
    </lineage>
</organism>
<evidence type="ECO:0000313" key="3">
    <source>
        <dbReference type="Proteomes" id="UP000515808"/>
    </source>
</evidence>
<accession>A0A7G9LDJ9</accession>
<dbReference type="Proteomes" id="UP000515808">
    <property type="component" value="Chromosome"/>
</dbReference>
<proteinExistence type="predicted"/>
<evidence type="ECO:0000313" key="2">
    <source>
        <dbReference type="EMBL" id="QNM86698.1"/>
    </source>
</evidence>
<keyword evidence="3" id="KW-1185">Reference proteome</keyword>
<feature type="chain" id="PRO_5028856562" evidence="1">
    <location>
        <begin position="21"/>
        <end position="183"/>
    </location>
</feature>
<dbReference type="EMBL" id="CP060695">
    <property type="protein sequence ID" value="QNM86698.1"/>
    <property type="molecule type" value="Genomic_DNA"/>
</dbReference>
<dbReference type="RefSeq" id="WP_187483574.1">
    <property type="nucleotide sequence ID" value="NZ_CP060695.1"/>
</dbReference>
<gene>
    <name evidence="2" type="ORF">H9W90_06155</name>
</gene>
<reference evidence="2 3" key="1">
    <citation type="submission" date="2020-08" db="EMBL/GenBank/DDBJ databases">
        <title>Polaribacter sp. L12M9 isolated from gut of the Korean scallop.</title>
        <authorList>
            <person name="Jeong Y.S."/>
        </authorList>
    </citation>
    <scope>NUCLEOTIDE SEQUENCE [LARGE SCALE GENOMIC DNA]</scope>
    <source>
        <strain evidence="2 3">L12M9</strain>
    </source>
</reference>